<dbReference type="SUPFAM" id="SSF56112">
    <property type="entry name" value="Protein kinase-like (PK-like)"/>
    <property type="match status" value="1"/>
</dbReference>
<evidence type="ECO:0000256" key="6">
    <source>
        <dbReference type="ARBA" id="ARBA00022679"/>
    </source>
</evidence>
<keyword evidence="7 19" id="KW-0812">Transmembrane</keyword>
<evidence type="ECO:0000256" key="12">
    <source>
        <dbReference type="ARBA" id="ARBA00022840"/>
    </source>
</evidence>
<dbReference type="CDD" id="cd14066">
    <property type="entry name" value="STKc_IRAK"/>
    <property type="match status" value="1"/>
</dbReference>
<dbReference type="PROSITE" id="PS50011">
    <property type="entry name" value="PROTEIN_KINASE_DOM"/>
    <property type="match status" value="1"/>
</dbReference>
<keyword evidence="8 20" id="KW-0732">Signal</keyword>
<dbReference type="InterPro" id="IPR032675">
    <property type="entry name" value="LRR_dom_sf"/>
</dbReference>
<feature type="signal peptide" evidence="20">
    <location>
        <begin position="1"/>
        <end position="25"/>
    </location>
</feature>
<feature type="domain" description="Protein kinase" evidence="21">
    <location>
        <begin position="568"/>
        <end position="849"/>
    </location>
</feature>
<evidence type="ECO:0000259" key="21">
    <source>
        <dbReference type="PROSITE" id="PS50011"/>
    </source>
</evidence>
<evidence type="ECO:0000256" key="16">
    <source>
        <dbReference type="ARBA" id="ARBA00023180"/>
    </source>
</evidence>
<evidence type="ECO:0000256" key="15">
    <source>
        <dbReference type="ARBA" id="ARBA00023170"/>
    </source>
</evidence>
<dbReference type="Pfam" id="PF00560">
    <property type="entry name" value="LRR_1"/>
    <property type="match status" value="5"/>
</dbReference>
<dbReference type="GO" id="GO:0005524">
    <property type="term" value="F:ATP binding"/>
    <property type="evidence" value="ECO:0007669"/>
    <property type="project" value="UniProtKB-KW"/>
</dbReference>
<dbReference type="AlphaFoldDB" id="A0A0B2QHT8"/>
<dbReference type="GO" id="GO:0004674">
    <property type="term" value="F:protein serine/threonine kinase activity"/>
    <property type="evidence" value="ECO:0007669"/>
    <property type="project" value="UniProtKB-KW"/>
</dbReference>
<dbReference type="SMART" id="SM00220">
    <property type="entry name" value="S_TKc"/>
    <property type="match status" value="1"/>
</dbReference>
<dbReference type="PANTHER" id="PTHR48006:SF81">
    <property type="entry name" value="PROTEIN KINASE DOMAIN-CONTAINING PROTEIN"/>
    <property type="match status" value="1"/>
</dbReference>
<dbReference type="InterPro" id="IPR001245">
    <property type="entry name" value="Ser-Thr/Tyr_kinase_cat_dom"/>
</dbReference>
<name>A0A0B2QHT8_GLYSO</name>
<evidence type="ECO:0000256" key="8">
    <source>
        <dbReference type="ARBA" id="ARBA00022729"/>
    </source>
</evidence>
<evidence type="ECO:0000256" key="20">
    <source>
        <dbReference type="SAM" id="SignalP"/>
    </source>
</evidence>
<dbReference type="FunFam" id="3.30.200.20:FF:000217">
    <property type="entry name" value="probable LRR receptor-like serine/threonine-protein kinase At1g53430"/>
    <property type="match status" value="1"/>
</dbReference>
<evidence type="ECO:0000256" key="10">
    <source>
        <dbReference type="ARBA" id="ARBA00022741"/>
    </source>
</evidence>
<dbReference type="GO" id="GO:0106310">
    <property type="term" value="F:protein serine kinase activity"/>
    <property type="evidence" value="ECO:0007669"/>
    <property type="project" value="RHEA"/>
</dbReference>
<dbReference type="Pfam" id="PF07714">
    <property type="entry name" value="PK_Tyr_Ser-Thr"/>
    <property type="match status" value="1"/>
</dbReference>
<proteinExistence type="predicted"/>
<evidence type="ECO:0000256" key="5">
    <source>
        <dbReference type="ARBA" id="ARBA00022614"/>
    </source>
</evidence>
<organism evidence="22">
    <name type="scientific">Glycine soja</name>
    <name type="common">Wild soybean</name>
    <dbReference type="NCBI Taxonomy" id="3848"/>
    <lineage>
        <taxon>Eukaryota</taxon>
        <taxon>Viridiplantae</taxon>
        <taxon>Streptophyta</taxon>
        <taxon>Embryophyta</taxon>
        <taxon>Tracheophyta</taxon>
        <taxon>Spermatophyta</taxon>
        <taxon>Magnoliopsida</taxon>
        <taxon>eudicotyledons</taxon>
        <taxon>Gunneridae</taxon>
        <taxon>Pentapetalae</taxon>
        <taxon>rosids</taxon>
        <taxon>fabids</taxon>
        <taxon>Fabales</taxon>
        <taxon>Fabaceae</taxon>
        <taxon>Papilionoideae</taxon>
        <taxon>50 kb inversion clade</taxon>
        <taxon>NPAAA clade</taxon>
        <taxon>indigoferoid/millettioid clade</taxon>
        <taxon>Phaseoleae</taxon>
        <taxon>Glycine</taxon>
        <taxon>Glycine subgen. Soja</taxon>
    </lineage>
</organism>
<evidence type="ECO:0000256" key="1">
    <source>
        <dbReference type="ARBA" id="ARBA00004479"/>
    </source>
</evidence>
<evidence type="ECO:0000256" key="3">
    <source>
        <dbReference type="ARBA" id="ARBA00022527"/>
    </source>
</evidence>
<evidence type="ECO:0000256" key="9">
    <source>
        <dbReference type="ARBA" id="ARBA00022737"/>
    </source>
</evidence>
<evidence type="ECO:0000256" key="19">
    <source>
        <dbReference type="SAM" id="Phobius"/>
    </source>
</evidence>
<keyword evidence="14 19" id="KW-0472">Membrane</keyword>
<evidence type="ECO:0000256" key="4">
    <source>
        <dbReference type="ARBA" id="ARBA00022553"/>
    </source>
</evidence>
<evidence type="ECO:0000256" key="17">
    <source>
        <dbReference type="ARBA" id="ARBA00047899"/>
    </source>
</evidence>
<gene>
    <name evidence="22" type="ORF">glysoja_026103</name>
</gene>
<dbReference type="InterPro" id="IPR051824">
    <property type="entry name" value="LRR_Rcpt-Like_S/T_Kinase"/>
</dbReference>
<dbReference type="Proteomes" id="UP000053555">
    <property type="component" value="Unassembled WGS sequence"/>
</dbReference>
<dbReference type="Gene3D" id="3.30.200.20">
    <property type="entry name" value="Phosphorylase Kinase, domain 1"/>
    <property type="match status" value="1"/>
</dbReference>
<dbReference type="PROSITE" id="PS00108">
    <property type="entry name" value="PROTEIN_KINASE_ST"/>
    <property type="match status" value="1"/>
</dbReference>
<dbReference type="SUPFAM" id="SSF52058">
    <property type="entry name" value="L domain-like"/>
    <property type="match status" value="1"/>
</dbReference>
<dbReference type="InterPro" id="IPR000719">
    <property type="entry name" value="Prot_kinase_dom"/>
</dbReference>
<comment type="catalytic activity">
    <reaction evidence="18">
        <text>L-seryl-[protein] + ATP = O-phospho-L-seryl-[protein] + ADP + H(+)</text>
        <dbReference type="Rhea" id="RHEA:17989"/>
        <dbReference type="Rhea" id="RHEA-COMP:9863"/>
        <dbReference type="Rhea" id="RHEA-COMP:11604"/>
        <dbReference type="ChEBI" id="CHEBI:15378"/>
        <dbReference type="ChEBI" id="CHEBI:29999"/>
        <dbReference type="ChEBI" id="CHEBI:30616"/>
        <dbReference type="ChEBI" id="CHEBI:83421"/>
        <dbReference type="ChEBI" id="CHEBI:456216"/>
        <dbReference type="EC" id="2.7.11.1"/>
    </reaction>
</comment>
<evidence type="ECO:0000256" key="14">
    <source>
        <dbReference type="ARBA" id="ARBA00023136"/>
    </source>
</evidence>
<dbReference type="FunFam" id="2.60.120.430:FF:000004">
    <property type="entry name" value="Putative leucine-rich repeat receptor-like serine/threonine-protein kinase"/>
    <property type="match status" value="1"/>
</dbReference>
<feature type="chain" id="PRO_5002092860" description="non-specific serine/threonine protein kinase" evidence="20">
    <location>
        <begin position="26"/>
        <end position="916"/>
    </location>
</feature>
<keyword evidence="5" id="KW-0433">Leucine-rich repeat</keyword>
<keyword evidence="12" id="KW-0067">ATP-binding</keyword>
<dbReference type="EC" id="2.7.11.1" evidence="2"/>
<dbReference type="InterPro" id="IPR011009">
    <property type="entry name" value="Kinase-like_dom_sf"/>
</dbReference>
<feature type="transmembrane region" description="Helical" evidence="19">
    <location>
        <begin position="499"/>
        <end position="525"/>
    </location>
</feature>
<dbReference type="FunFam" id="3.80.10.10:FF:000383">
    <property type="entry name" value="Leucine-rich repeat receptor protein kinase EMS1"/>
    <property type="match status" value="1"/>
</dbReference>
<dbReference type="InterPro" id="IPR008271">
    <property type="entry name" value="Ser/Thr_kinase_AS"/>
</dbReference>
<evidence type="ECO:0000256" key="2">
    <source>
        <dbReference type="ARBA" id="ARBA00012513"/>
    </source>
</evidence>
<keyword evidence="15 22" id="KW-0675">Receptor</keyword>
<comment type="subcellular location">
    <subcellularLocation>
        <location evidence="1">Membrane</location>
        <topology evidence="1">Single-pass type I membrane protein</topology>
    </subcellularLocation>
</comment>
<sequence>MKKVTSSQFLLLQLLALWFTSLAFGANTTQPEEVQALKDMGKILGKKEWDTDIDPCSSQHPWFTPKVDTVENNVTCNCSIPGDNFCHVVSIDLTRNYLNGTIPTEWGSSNLRKISLLGNRLTGPIPKEIGNITTLESLVLEFNQFSENLPPELGNLSSIQRLHLTSNNFTGELPETLAKLTTLTELRLSDNNFSGKIPDFIHRWTNLVLLSIQGSGLSGPIHSGISFLQNLTDLRISDLNGSDSTFPPINNMTKLQTLILRSCNINDTLPPYLGNMKSIQDLRTFGPLPCRPMANKYACSRILNSLHINCGGARETSSEGIIYDGDSDSLGPSTSKEVGENWAISNTGHFLNSNASETYIQQNTTRLSMPDNALYKTARVSPISLTYYGFCLENGDYTVTLHFAEIAFTDDDTYKSLGRRIFDIYIQRKLVWKDFNIAYEAGGVGKEIKIPFPAYVNNNSLEIRFYWAGKGTDGIPYKSIYGPLISAISVTRDSTGGSMSAGVVVGIVVAAIVLVILIVLCWRIYIRKRNSLAKDISFGFILLSELQDLNLQTSLFTMHQIKVATNNFDISNKIGEGGFGPVYKGILSNGTIIAVKMLSSRSKQGNREFINEIGLISALQHPCLVKLYGCCVEGDQLLLVYEYMENNSLAQALFGSGESRLKLDWPTRHKICLGIARGLAFLHEESRLKIVHRDIKATNVLLDKDLNPKISDFGLAKLDEEDNTHISTRIAGTYGYMAPEYAMHGYLTDKADVYSFGVVALEIVSGKSNTIHRPKQEALHLLDWAHLLKEKGNLMELVDRRLGSNLNENEVMMMIKVALLCTNATSNLRPTMSSVLSILEGRTMIPEFISDPSEIMDEMKLEAMRQYYFQIEENERNETQTESHSLSIDGSWMASSSSAADLYPVHVDSSYWEKRN</sequence>
<accession>A0A0B2QHT8</accession>
<dbReference type="EMBL" id="KN659065">
    <property type="protein sequence ID" value="KHN19488.1"/>
    <property type="molecule type" value="Genomic_DNA"/>
</dbReference>
<dbReference type="FunFam" id="3.80.10.10:FF:000433">
    <property type="entry name" value="Putative LRR receptor-like serine/threonine-protein kinase isoform A"/>
    <property type="match status" value="1"/>
</dbReference>
<protein>
    <recommendedName>
        <fullName evidence="2">non-specific serine/threonine protein kinase</fullName>
        <ecNumber evidence="2">2.7.11.1</ecNumber>
    </recommendedName>
</protein>
<dbReference type="Gene3D" id="2.60.120.430">
    <property type="entry name" value="Galactose-binding lectin"/>
    <property type="match status" value="1"/>
</dbReference>
<evidence type="ECO:0000256" key="18">
    <source>
        <dbReference type="ARBA" id="ARBA00048679"/>
    </source>
</evidence>
<evidence type="ECO:0000256" key="11">
    <source>
        <dbReference type="ARBA" id="ARBA00022777"/>
    </source>
</evidence>
<dbReference type="Pfam" id="PF11721">
    <property type="entry name" value="Malectin"/>
    <property type="match status" value="1"/>
</dbReference>
<keyword evidence="11 22" id="KW-0418">Kinase</keyword>
<keyword evidence="10" id="KW-0547">Nucleotide-binding</keyword>
<keyword evidence="4" id="KW-0597">Phosphoprotein</keyword>
<reference evidence="22" key="1">
    <citation type="submission" date="2014-07" db="EMBL/GenBank/DDBJ databases">
        <title>Identification of a novel salt tolerance gene in wild soybean by whole-genome sequencing.</title>
        <authorList>
            <person name="Lam H.-M."/>
            <person name="Qi X."/>
            <person name="Li M.-W."/>
            <person name="Liu X."/>
            <person name="Xie M."/>
            <person name="Ni M."/>
            <person name="Xu X."/>
        </authorList>
    </citation>
    <scope>NUCLEOTIDE SEQUENCE [LARGE SCALE GENOMIC DNA]</scope>
    <source>
        <tissue evidence="22">Root</tissue>
    </source>
</reference>
<evidence type="ECO:0000256" key="13">
    <source>
        <dbReference type="ARBA" id="ARBA00022989"/>
    </source>
</evidence>
<dbReference type="GO" id="GO:0016020">
    <property type="term" value="C:membrane"/>
    <property type="evidence" value="ECO:0007669"/>
    <property type="project" value="UniProtKB-SubCell"/>
</dbReference>
<dbReference type="Gene3D" id="3.80.10.10">
    <property type="entry name" value="Ribonuclease Inhibitor"/>
    <property type="match status" value="1"/>
</dbReference>
<comment type="catalytic activity">
    <reaction evidence="17">
        <text>L-threonyl-[protein] + ATP = O-phospho-L-threonyl-[protein] + ADP + H(+)</text>
        <dbReference type="Rhea" id="RHEA:46608"/>
        <dbReference type="Rhea" id="RHEA-COMP:11060"/>
        <dbReference type="Rhea" id="RHEA-COMP:11605"/>
        <dbReference type="ChEBI" id="CHEBI:15378"/>
        <dbReference type="ChEBI" id="CHEBI:30013"/>
        <dbReference type="ChEBI" id="CHEBI:30616"/>
        <dbReference type="ChEBI" id="CHEBI:61977"/>
        <dbReference type="ChEBI" id="CHEBI:456216"/>
        <dbReference type="EC" id="2.7.11.1"/>
    </reaction>
</comment>
<dbReference type="Gene3D" id="1.10.510.10">
    <property type="entry name" value="Transferase(Phosphotransferase) domain 1"/>
    <property type="match status" value="1"/>
</dbReference>
<evidence type="ECO:0000313" key="22">
    <source>
        <dbReference type="EMBL" id="KHN19488.1"/>
    </source>
</evidence>
<dbReference type="InterPro" id="IPR001611">
    <property type="entry name" value="Leu-rich_rpt"/>
</dbReference>
<evidence type="ECO:0000256" key="7">
    <source>
        <dbReference type="ARBA" id="ARBA00022692"/>
    </source>
</evidence>
<keyword evidence="9" id="KW-0677">Repeat</keyword>
<keyword evidence="3" id="KW-0723">Serine/threonine-protein kinase</keyword>
<keyword evidence="16" id="KW-0325">Glycoprotein</keyword>
<keyword evidence="13 19" id="KW-1133">Transmembrane helix</keyword>
<dbReference type="PANTHER" id="PTHR48006">
    <property type="entry name" value="LEUCINE-RICH REPEAT-CONTAINING PROTEIN DDB_G0281931-RELATED"/>
    <property type="match status" value="1"/>
</dbReference>
<dbReference type="FunFam" id="1.10.510.10:FF:000044">
    <property type="entry name" value="Putative LRR receptor-like serine/threonine-protein kinase"/>
    <property type="match status" value="1"/>
</dbReference>
<dbReference type="InterPro" id="IPR021720">
    <property type="entry name" value="Malectin_dom"/>
</dbReference>
<keyword evidence="6 22" id="KW-0808">Transferase</keyword>